<evidence type="ECO:0000256" key="2">
    <source>
        <dbReference type="ARBA" id="ARBA00008892"/>
    </source>
</evidence>
<keyword evidence="10 12" id="KW-0496">Mitochondrion</keyword>
<feature type="transmembrane region" description="Helical" evidence="13">
    <location>
        <begin position="7"/>
        <end position="31"/>
    </location>
</feature>
<keyword evidence="4 12" id="KW-0813">Transport</keyword>
<accession>A0A342CFG6</accession>
<evidence type="ECO:0000256" key="5">
    <source>
        <dbReference type="ARBA" id="ARBA00022547"/>
    </source>
</evidence>
<dbReference type="GO" id="GO:0015986">
    <property type="term" value="P:proton motive force-driven ATP synthesis"/>
    <property type="evidence" value="ECO:0007669"/>
    <property type="project" value="InterPro"/>
</dbReference>
<dbReference type="Pfam" id="PF00895">
    <property type="entry name" value="ATP-synt_8"/>
    <property type="match status" value="1"/>
</dbReference>
<gene>
    <name evidence="14" type="primary">ATP8</name>
</gene>
<comment type="subunit">
    <text evidence="3">F-type ATPases have 2 components, CF(1) - the catalytic core - and CF(0) - the membrane proton channel.</text>
</comment>
<keyword evidence="7 12" id="KW-0375">Hydrogen ion transport</keyword>
<dbReference type="InterPro" id="IPR001421">
    <property type="entry name" value="ATP8_metazoa"/>
</dbReference>
<evidence type="ECO:0000256" key="1">
    <source>
        <dbReference type="ARBA" id="ARBA00004304"/>
    </source>
</evidence>
<evidence type="ECO:0000256" key="10">
    <source>
        <dbReference type="ARBA" id="ARBA00023128"/>
    </source>
</evidence>
<evidence type="ECO:0000256" key="9">
    <source>
        <dbReference type="ARBA" id="ARBA00023065"/>
    </source>
</evidence>
<dbReference type="GO" id="GO:0015078">
    <property type="term" value="F:proton transmembrane transporter activity"/>
    <property type="evidence" value="ECO:0007669"/>
    <property type="project" value="InterPro"/>
</dbReference>
<evidence type="ECO:0000256" key="3">
    <source>
        <dbReference type="ARBA" id="ARBA00011291"/>
    </source>
</evidence>
<evidence type="ECO:0000313" key="14">
    <source>
        <dbReference type="EMBL" id="AHC32042.1"/>
    </source>
</evidence>
<evidence type="ECO:0000256" key="13">
    <source>
        <dbReference type="SAM" id="Phobius"/>
    </source>
</evidence>
<organism evidence="14">
    <name type="scientific">Eubasilissa regina</name>
    <name type="common">Caddisfly</name>
    <dbReference type="NCBI Taxonomy" id="1435191"/>
    <lineage>
        <taxon>Eukaryota</taxon>
        <taxon>Metazoa</taxon>
        <taxon>Ecdysozoa</taxon>
        <taxon>Arthropoda</taxon>
        <taxon>Hexapoda</taxon>
        <taxon>Insecta</taxon>
        <taxon>Pterygota</taxon>
        <taxon>Neoptera</taxon>
        <taxon>Endopterygota</taxon>
        <taxon>Trichoptera</taxon>
        <taxon>Integripalpia</taxon>
        <taxon>Plenitentoria</taxon>
        <taxon>Phryganeoidea</taxon>
        <taxon>Phryganeidae</taxon>
        <taxon>Phryganeinae</taxon>
        <taxon>Eubasilissa</taxon>
    </lineage>
</organism>
<keyword evidence="6 12" id="KW-0812">Transmembrane</keyword>
<sequence length="51" mass="6291">MPQMMPLNWLFLFIMFIAFLILFLIMNYFIYNPNLSSSKISITQKKINWKW</sequence>
<keyword evidence="9 12" id="KW-0406">Ion transport</keyword>
<evidence type="ECO:0000256" key="7">
    <source>
        <dbReference type="ARBA" id="ARBA00022781"/>
    </source>
</evidence>
<evidence type="ECO:0000256" key="6">
    <source>
        <dbReference type="ARBA" id="ARBA00022692"/>
    </source>
</evidence>
<keyword evidence="11 13" id="KW-0472">Membrane</keyword>
<dbReference type="EMBL" id="KF717094">
    <property type="protein sequence ID" value="AHC32042.1"/>
    <property type="molecule type" value="Genomic_DNA"/>
</dbReference>
<evidence type="ECO:0000256" key="12">
    <source>
        <dbReference type="RuleBase" id="RU003661"/>
    </source>
</evidence>
<reference evidence="14" key="1">
    <citation type="submission" date="2013-10" db="EMBL/GenBank/DDBJ databases">
        <authorList>
            <person name="Chen S.I."/>
        </authorList>
    </citation>
    <scope>NUCLEOTIDE SEQUENCE</scope>
</reference>
<protein>
    <recommendedName>
        <fullName evidence="12">ATP synthase complex subunit 8</fullName>
    </recommendedName>
</protein>
<proteinExistence type="inferred from homology"/>
<keyword evidence="8 13" id="KW-1133">Transmembrane helix</keyword>
<dbReference type="GO" id="GO:0045259">
    <property type="term" value="C:proton-transporting ATP synthase complex"/>
    <property type="evidence" value="ECO:0007669"/>
    <property type="project" value="UniProtKB-KW"/>
</dbReference>
<evidence type="ECO:0000256" key="8">
    <source>
        <dbReference type="ARBA" id="ARBA00022989"/>
    </source>
</evidence>
<comment type="similarity">
    <text evidence="2 12">Belongs to the ATPase protein 8 family.</text>
</comment>
<evidence type="ECO:0000256" key="11">
    <source>
        <dbReference type="ARBA" id="ARBA00023136"/>
    </source>
</evidence>
<dbReference type="AlphaFoldDB" id="A0A342CFG6"/>
<geneLocation type="mitochondrion" evidence="14"/>
<dbReference type="GO" id="GO:0031966">
    <property type="term" value="C:mitochondrial membrane"/>
    <property type="evidence" value="ECO:0007669"/>
    <property type="project" value="UniProtKB-SubCell"/>
</dbReference>
<comment type="subcellular location">
    <subcellularLocation>
        <location evidence="1 12">Mitochondrion membrane</location>
        <topology evidence="1 12">Single-pass membrane protein</topology>
    </subcellularLocation>
</comment>
<name>A0A342CFG6_EUBRE</name>
<evidence type="ECO:0000256" key="4">
    <source>
        <dbReference type="ARBA" id="ARBA00022448"/>
    </source>
</evidence>
<keyword evidence="5 12" id="KW-0138">CF(0)</keyword>